<gene>
    <name evidence="1" type="ORF">ACHIPZ_11755</name>
</gene>
<dbReference type="EMBL" id="JBIMSO010000046">
    <property type="protein sequence ID" value="MFH5208868.1"/>
    <property type="molecule type" value="Genomic_DNA"/>
</dbReference>
<dbReference type="Proteomes" id="UP001609175">
    <property type="component" value="Unassembled WGS sequence"/>
</dbReference>
<name>A0ABW7JM74_9NOCA</name>
<evidence type="ECO:0000313" key="2">
    <source>
        <dbReference type="Proteomes" id="UP001609175"/>
    </source>
</evidence>
<organism evidence="1 2">
    <name type="scientific">Antrihabitans spumae</name>
    <dbReference type="NCBI Taxonomy" id="3373370"/>
    <lineage>
        <taxon>Bacteria</taxon>
        <taxon>Bacillati</taxon>
        <taxon>Actinomycetota</taxon>
        <taxon>Actinomycetes</taxon>
        <taxon>Mycobacteriales</taxon>
        <taxon>Nocardiaceae</taxon>
        <taxon>Antrihabitans</taxon>
    </lineage>
</organism>
<dbReference type="Pfam" id="PF10604">
    <property type="entry name" value="Polyketide_cyc2"/>
    <property type="match status" value="1"/>
</dbReference>
<sequence length="155" mass="17459">MTWRPSPSNEPIAAPIEDVFEWLSNAHNYTRSKFVLRERLAEPGADAPYGLGALRVLLWTVGIFYERITAYDPPRSFDYHVERSFPPSRHEAGRKSFTKVAGGTHVTWTSTFEIRLPLVGAFLTRVVGVPIIRRVFGRVLDAAQADLTGARIQPH</sequence>
<dbReference type="InterPro" id="IPR023393">
    <property type="entry name" value="START-like_dom_sf"/>
</dbReference>
<dbReference type="CDD" id="cd07821">
    <property type="entry name" value="PYR_PYL_RCAR_like"/>
    <property type="match status" value="1"/>
</dbReference>
<reference evidence="1 2" key="1">
    <citation type="submission" date="2024-10" db="EMBL/GenBank/DDBJ databases">
        <authorList>
            <person name="Riesco R."/>
        </authorList>
    </citation>
    <scope>NUCLEOTIDE SEQUENCE [LARGE SCALE GENOMIC DNA]</scope>
    <source>
        <strain evidence="1 2">NCIMB 15449</strain>
    </source>
</reference>
<accession>A0ABW7JM74</accession>
<comment type="caution">
    <text evidence="1">The sequence shown here is derived from an EMBL/GenBank/DDBJ whole genome shotgun (WGS) entry which is preliminary data.</text>
</comment>
<proteinExistence type="predicted"/>
<dbReference type="Gene3D" id="3.30.530.20">
    <property type="match status" value="1"/>
</dbReference>
<dbReference type="SUPFAM" id="SSF55961">
    <property type="entry name" value="Bet v1-like"/>
    <property type="match status" value="1"/>
</dbReference>
<evidence type="ECO:0000313" key="1">
    <source>
        <dbReference type="EMBL" id="MFH5208868.1"/>
    </source>
</evidence>
<dbReference type="RefSeq" id="WP_395114477.1">
    <property type="nucleotide sequence ID" value="NZ_JBIMSO010000046.1"/>
</dbReference>
<protein>
    <submittedName>
        <fullName evidence="1">SRPBCC family protein</fullName>
    </submittedName>
</protein>
<dbReference type="InterPro" id="IPR019587">
    <property type="entry name" value="Polyketide_cyclase/dehydratase"/>
</dbReference>